<accession>A0A2A2TF34</accession>
<keyword evidence="4" id="KW-1185">Reference proteome</keyword>
<feature type="compositionally biased region" description="Polar residues" evidence="1">
    <location>
        <begin position="56"/>
        <end position="71"/>
    </location>
</feature>
<protein>
    <submittedName>
        <fullName evidence="3">Uncharacterized protein</fullName>
    </submittedName>
</protein>
<keyword evidence="2" id="KW-0472">Membrane</keyword>
<evidence type="ECO:0000313" key="3">
    <source>
        <dbReference type="EMBL" id="PAX52238.1"/>
    </source>
</evidence>
<keyword evidence="2" id="KW-1133">Transmembrane helix</keyword>
<dbReference type="AlphaFoldDB" id="A0A2A2TF34"/>
<name>A0A2A2TF34_9CYAN</name>
<feature type="transmembrane region" description="Helical" evidence="2">
    <location>
        <begin position="24"/>
        <end position="44"/>
    </location>
</feature>
<gene>
    <name evidence="3" type="ORF">CK510_20425</name>
</gene>
<feature type="region of interest" description="Disordered" evidence="1">
    <location>
        <begin position="48"/>
        <end position="71"/>
    </location>
</feature>
<evidence type="ECO:0000256" key="2">
    <source>
        <dbReference type="SAM" id="Phobius"/>
    </source>
</evidence>
<evidence type="ECO:0000313" key="4">
    <source>
        <dbReference type="Proteomes" id="UP000218238"/>
    </source>
</evidence>
<comment type="caution">
    <text evidence="3">The sequence shown here is derived from an EMBL/GenBank/DDBJ whole genome shotgun (WGS) entry which is preliminary data.</text>
</comment>
<dbReference type="RefSeq" id="WP_095723451.1">
    <property type="nucleotide sequence ID" value="NZ_NTFS01000264.1"/>
</dbReference>
<proteinExistence type="predicted"/>
<organism evidence="3 4">
    <name type="scientific">Brunnivagina elsteri CCALA 953</name>
    <dbReference type="NCBI Taxonomy" id="987040"/>
    <lineage>
        <taxon>Bacteria</taxon>
        <taxon>Bacillati</taxon>
        <taxon>Cyanobacteriota</taxon>
        <taxon>Cyanophyceae</taxon>
        <taxon>Nostocales</taxon>
        <taxon>Calotrichaceae</taxon>
        <taxon>Brunnivagina</taxon>
    </lineage>
</organism>
<dbReference type="OrthoDB" id="516132at2"/>
<keyword evidence="2" id="KW-0812">Transmembrane</keyword>
<reference evidence="3 4" key="1">
    <citation type="submission" date="2017-08" db="EMBL/GenBank/DDBJ databases">
        <title>Draft genome sequence of filamentous cyanobacterium Calothrix elsteri CCALA 953.</title>
        <authorList>
            <person name="Gagunashvili A.N."/>
            <person name="Elster J."/>
            <person name="Andresson O.S."/>
        </authorList>
    </citation>
    <scope>NUCLEOTIDE SEQUENCE [LARGE SCALE GENOMIC DNA]</scope>
    <source>
        <strain evidence="3 4">CCALA 953</strain>
    </source>
</reference>
<dbReference type="EMBL" id="NTFS01000264">
    <property type="protein sequence ID" value="PAX52238.1"/>
    <property type="molecule type" value="Genomic_DNA"/>
</dbReference>
<sequence length="71" mass="7865">MNADNLNCVENAAGEEMFYVKMPIMIFILASGYLFSIYLLLALAKRSSQRTDNKQSEISVTGNTTEVVNGQ</sequence>
<evidence type="ECO:0000256" key="1">
    <source>
        <dbReference type="SAM" id="MobiDB-lite"/>
    </source>
</evidence>
<dbReference type="Proteomes" id="UP000218238">
    <property type="component" value="Unassembled WGS sequence"/>
</dbReference>